<dbReference type="SUPFAM" id="SSF56784">
    <property type="entry name" value="HAD-like"/>
    <property type="match status" value="1"/>
</dbReference>
<dbReference type="PANTHER" id="PTHR24092">
    <property type="entry name" value="PROBABLE PHOSPHOLIPID-TRANSPORTING ATPASE"/>
    <property type="match status" value="1"/>
</dbReference>
<evidence type="ECO:0000259" key="8">
    <source>
        <dbReference type="Pfam" id="PF16212"/>
    </source>
</evidence>
<evidence type="ECO:0000256" key="4">
    <source>
        <dbReference type="ARBA" id="ARBA00022842"/>
    </source>
</evidence>
<comment type="caution">
    <text evidence="9">The sequence shown here is derived from an EMBL/GenBank/DDBJ whole genome shotgun (WGS) entry which is preliminary data.</text>
</comment>
<keyword evidence="2 7" id="KW-0812">Transmembrane</keyword>
<evidence type="ECO:0000313" key="10">
    <source>
        <dbReference type="Proteomes" id="UP001604277"/>
    </source>
</evidence>
<comment type="subcellular location">
    <subcellularLocation>
        <location evidence="1">Membrane</location>
        <topology evidence="1">Multi-pass membrane protein</topology>
    </subcellularLocation>
</comment>
<keyword evidence="3" id="KW-0479">Metal-binding</keyword>
<dbReference type="EMBL" id="JBFOLJ010000012">
    <property type="protein sequence ID" value="KAL2489423.1"/>
    <property type="molecule type" value="Genomic_DNA"/>
</dbReference>
<reference evidence="10" key="1">
    <citation type="submission" date="2024-07" db="EMBL/GenBank/DDBJ databases">
        <title>Two chromosome-level genome assemblies of Korean endemic species Abeliophyllum distichum and Forsythia ovata (Oleaceae).</title>
        <authorList>
            <person name="Jang H."/>
        </authorList>
    </citation>
    <scope>NUCLEOTIDE SEQUENCE [LARGE SCALE GENOMIC DNA]</scope>
</reference>
<keyword evidence="10" id="KW-1185">Reference proteome</keyword>
<accession>A0ABD1RLZ2</accession>
<dbReference type="GO" id="GO:0046872">
    <property type="term" value="F:metal ion binding"/>
    <property type="evidence" value="ECO:0007669"/>
    <property type="project" value="UniProtKB-KW"/>
</dbReference>
<dbReference type="InterPro" id="IPR023214">
    <property type="entry name" value="HAD_sf"/>
</dbReference>
<dbReference type="AlphaFoldDB" id="A0ABD1RLZ2"/>
<proteinExistence type="predicted"/>
<dbReference type="InterPro" id="IPR032630">
    <property type="entry name" value="P_typ_ATPase_c"/>
</dbReference>
<feature type="transmembrane region" description="Helical" evidence="7">
    <location>
        <begin position="46"/>
        <end position="66"/>
    </location>
</feature>
<dbReference type="GO" id="GO:0016020">
    <property type="term" value="C:membrane"/>
    <property type="evidence" value="ECO:0007669"/>
    <property type="project" value="UniProtKB-SubCell"/>
</dbReference>
<dbReference type="Pfam" id="PF16212">
    <property type="entry name" value="PhoLip_ATPase_C"/>
    <property type="match status" value="1"/>
</dbReference>
<dbReference type="InterPro" id="IPR036412">
    <property type="entry name" value="HAD-like_sf"/>
</dbReference>
<name>A0ABD1RLZ2_9LAMI</name>
<dbReference type="SUPFAM" id="SSF81665">
    <property type="entry name" value="Calcium ATPase, transmembrane domain M"/>
    <property type="match status" value="1"/>
</dbReference>
<gene>
    <name evidence="9" type="ORF">Fot_42715</name>
</gene>
<evidence type="ECO:0000256" key="5">
    <source>
        <dbReference type="ARBA" id="ARBA00022989"/>
    </source>
</evidence>
<sequence length="218" mass="24423">MAQVTRLVKEGTKKTTLAIGDGANDVGMLQEADIGIGISGVEGMQICYYFYKNVTFGFTIFLYEAYTSFSGQPAYNDWFLSLYNVFFTLLPVIALGVFDQDVSARFCIKETQKFRTHLLKKLSKKDMFGETVGICTEIFNDFLHMEHGGPETLLAILFIDMADILNERSLPGVLKLHEQLLSGLKITSTRTGKRGLAARVVQRRMFNISHRKSGRGAL</sequence>
<keyword evidence="5 7" id="KW-1133">Transmembrane helix</keyword>
<dbReference type="Proteomes" id="UP001604277">
    <property type="component" value="Unassembled WGS sequence"/>
</dbReference>
<dbReference type="InterPro" id="IPR023298">
    <property type="entry name" value="ATPase_P-typ_TM_dom_sf"/>
</dbReference>
<evidence type="ECO:0000256" key="1">
    <source>
        <dbReference type="ARBA" id="ARBA00004141"/>
    </source>
</evidence>
<dbReference type="Gene3D" id="3.40.50.1000">
    <property type="entry name" value="HAD superfamily/HAD-like"/>
    <property type="match status" value="1"/>
</dbReference>
<evidence type="ECO:0000256" key="7">
    <source>
        <dbReference type="SAM" id="Phobius"/>
    </source>
</evidence>
<feature type="transmembrane region" description="Helical" evidence="7">
    <location>
        <begin position="78"/>
        <end position="98"/>
    </location>
</feature>
<evidence type="ECO:0000256" key="2">
    <source>
        <dbReference type="ARBA" id="ARBA00022692"/>
    </source>
</evidence>
<dbReference type="PANTHER" id="PTHR24092:SF175">
    <property type="entry name" value="PHOSPHOLIPID-TRANSPORTING ATPASE"/>
    <property type="match status" value="1"/>
</dbReference>
<evidence type="ECO:0000313" key="9">
    <source>
        <dbReference type="EMBL" id="KAL2489423.1"/>
    </source>
</evidence>
<protein>
    <submittedName>
        <fullName evidence="9">Phospholipid-translocating P-type ATPase C-terminal domain-containing protein</fullName>
    </submittedName>
</protein>
<keyword evidence="6 7" id="KW-0472">Membrane</keyword>
<evidence type="ECO:0000256" key="6">
    <source>
        <dbReference type="ARBA" id="ARBA00023136"/>
    </source>
</evidence>
<organism evidence="9 10">
    <name type="scientific">Forsythia ovata</name>
    <dbReference type="NCBI Taxonomy" id="205694"/>
    <lineage>
        <taxon>Eukaryota</taxon>
        <taxon>Viridiplantae</taxon>
        <taxon>Streptophyta</taxon>
        <taxon>Embryophyta</taxon>
        <taxon>Tracheophyta</taxon>
        <taxon>Spermatophyta</taxon>
        <taxon>Magnoliopsida</taxon>
        <taxon>eudicotyledons</taxon>
        <taxon>Gunneridae</taxon>
        <taxon>Pentapetalae</taxon>
        <taxon>asterids</taxon>
        <taxon>lamiids</taxon>
        <taxon>Lamiales</taxon>
        <taxon>Oleaceae</taxon>
        <taxon>Forsythieae</taxon>
        <taxon>Forsythia</taxon>
    </lineage>
</organism>
<feature type="domain" description="P-type ATPase C-terminal" evidence="8">
    <location>
        <begin position="46"/>
        <end position="124"/>
    </location>
</feature>
<evidence type="ECO:0000256" key="3">
    <source>
        <dbReference type="ARBA" id="ARBA00022723"/>
    </source>
</evidence>
<keyword evidence="4" id="KW-0460">Magnesium</keyword>